<dbReference type="InterPro" id="IPR011990">
    <property type="entry name" value="TPR-like_helical_dom_sf"/>
</dbReference>
<accession>A0A411WLA8</accession>
<gene>
    <name evidence="9" type="primary">ccmI</name>
    <name evidence="9" type="ORF">EKN56_11710</name>
</gene>
<dbReference type="Pfam" id="PF23914">
    <property type="entry name" value="TPR_CcmH_CycH"/>
    <property type="match status" value="1"/>
</dbReference>
<evidence type="ECO:0000256" key="1">
    <source>
        <dbReference type="ARBA" id="ARBA00004196"/>
    </source>
</evidence>
<evidence type="ECO:0000256" key="4">
    <source>
        <dbReference type="ARBA" id="ARBA00022803"/>
    </source>
</evidence>
<protein>
    <submittedName>
        <fullName evidence="9">C-type cytochrome biogenesis protein CcmI</fullName>
    </submittedName>
</protein>
<dbReference type="OrthoDB" id="9776053at2"/>
<feature type="repeat" description="TPR" evidence="5">
    <location>
        <begin position="235"/>
        <end position="268"/>
    </location>
</feature>
<feature type="transmembrane region" description="Helical" evidence="6">
    <location>
        <begin position="92"/>
        <end position="110"/>
    </location>
</feature>
<dbReference type="SMART" id="SM00028">
    <property type="entry name" value="TPR"/>
    <property type="match status" value="2"/>
</dbReference>
<dbReference type="Gene3D" id="1.25.40.10">
    <property type="entry name" value="Tetratricopeptide repeat domain"/>
    <property type="match status" value="1"/>
</dbReference>
<dbReference type="NCBIfam" id="TIGR03142">
    <property type="entry name" value="cytochro_ccmI"/>
    <property type="match status" value="1"/>
</dbReference>
<sequence>MIAFWLTIIVLLVIAAALLIMPTLGKPDPNADTDRDAINKAYYQQRLTELSADEEQGVIGERDTMIAELQHNLLEDIPESERAAKQAPLGKMALIPGVLLLVVVSLGLYFHTGGLAQVMQWQQIVKMLPELRQKADSGQLVATEDIARFGLGLRTELLSNPDNVRDWTMLGLAGLKLGDGEMALQAYEKAWQLSPKDSYIQIIYAKLLTRSNNPNDIQQASDILKNILKTEPDNTDALSALAMNAFGQGNFNEAIMAWEKVLTLLPADAKGLDVIRSSLAYAKAQVTSNGYRLAVKLALSPEMTSHLPAQGKVMIAVLDGESPIPVAVKQLPLDKFPLELALDDSNSMMPARLLSSLKQVKVKATITSNDQADTQRLVGESNVHSFSGKETVDVTIRQIKQ</sequence>
<dbReference type="RefSeq" id="WP_130591946.1">
    <property type="nucleotide sequence ID" value="NZ_CP034752.1"/>
</dbReference>
<evidence type="ECO:0000256" key="5">
    <source>
        <dbReference type="PROSITE-ProRule" id="PRU00339"/>
    </source>
</evidence>
<evidence type="ECO:0000256" key="3">
    <source>
        <dbReference type="ARBA" id="ARBA00022748"/>
    </source>
</evidence>
<dbReference type="InterPro" id="IPR056413">
    <property type="entry name" value="TPR_CcmH_CycH"/>
</dbReference>
<dbReference type="PANTHER" id="PTHR47870">
    <property type="entry name" value="CYTOCHROME C-TYPE BIOGENESIS PROTEIN CCMH"/>
    <property type="match status" value="1"/>
</dbReference>
<evidence type="ECO:0000256" key="6">
    <source>
        <dbReference type="SAM" id="Phobius"/>
    </source>
</evidence>
<keyword evidence="10" id="KW-1185">Reference proteome</keyword>
<proteinExistence type="predicted"/>
<dbReference type="InterPro" id="IPR051263">
    <property type="entry name" value="C-type_cytochrome_biogenesis"/>
</dbReference>
<feature type="domain" description="Cytochrome c-type biogenesis protein H Ig-like" evidence="7">
    <location>
        <begin position="293"/>
        <end position="396"/>
    </location>
</feature>
<dbReference type="GO" id="GO:0030313">
    <property type="term" value="C:cell envelope"/>
    <property type="evidence" value="ECO:0007669"/>
    <property type="project" value="UniProtKB-SubCell"/>
</dbReference>
<dbReference type="Proteomes" id="UP000293154">
    <property type="component" value="Chromosome"/>
</dbReference>
<reference evidence="9 10" key="1">
    <citation type="submission" date="2019-03" db="EMBL/GenBank/DDBJ databases">
        <title>Pragia sp. nov. isolated from the gut tract of Carduelis flavirostris.</title>
        <authorList>
            <person name="Ge Y."/>
        </authorList>
    </citation>
    <scope>NUCLEOTIDE SEQUENCE [LARGE SCALE GENOMIC DNA]</scope>
    <source>
        <strain evidence="9 10">CF-458</strain>
    </source>
</reference>
<comment type="subcellular location">
    <subcellularLocation>
        <location evidence="1">Cell envelope</location>
    </subcellularLocation>
</comment>
<dbReference type="InterPro" id="IPR056412">
    <property type="entry name" value="Ig_CycH"/>
</dbReference>
<dbReference type="Pfam" id="PF23892">
    <property type="entry name" value="Ig_CycH"/>
    <property type="match status" value="1"/>
</dbReference>
<keyword evidence="2" id="KW-0677">Repeat</keyword>
<dbReference type="GO" id="GO:0005886">
    <property type="term" value="C:plasma membrane"/>
    <property type="evidence" value="ECO:0007669"/>
    <property type="project" value="TreeGrafter"/>
</dbReference>
<dbReference type="PROSITE" id="PS50005">
    <property type="entry name" value="TPR"/>
    <property type="match status" value="2"/>
</dbReference>
<evidence type="ECO:0000259" key="7">
    <source>
        <dbReference type="Pfam" id="PF23892"/>
    </source>
</evidence>
<keyword evidence="6" id="KW-1133">Transmembrane helix</keyword>
<feature type="repeat" description="TPR" evidence="5">
    <location>
        <begin position="164"/>
        <end position="197"/>
    </location>
</feature>
<dbReference type="EMBL" id="CP034752">
    <property type="protein sequence ID" value="QBH97004.1"/>
    <property type="molecule type" value="Genomic_DNA"/>
</dbReference>
<dbReference type="AlphaFoldDB" id="A0A411WLA8"/>
<dbReference type="GO" id="GO:0017004">
    <property type="term" value="P:cytochrome complex assembly"/>
    <property type="evidence" value="ECO:0007669"/>
    <property type="project" value="UniProtKB-KW"/>
</dbReference>
<keyword evidence="4 5" id="KW-0802">TPR repeat</keyword>
<evidence type="ECO:0000256" key="2">
    <source>
        <dbReference type="ARBA" id="ARBA00022737"/>
    </source>
</evidence>
<keyword evidence="6" id="KW-0472">Membrane</keyword>
<dbReference type="KEGG" id="prag:EKN56_11710"/>
<dbReference type="SUPFAM" id="SSF48452">
    <property type="entry name" value="TPR-like"/>
    <property type="match status" value="1"/>
</dbReference>
<keyword evidence="3" id="KW-0201">Cytochrome c-type biogenesis</keyword>
<name>A0A411WLA8_9GAMM</name>
<dbReference type="PANTHER" id="PTHR47870:SF2">
    <property type="entry name" value="FORMATE-DEPENDENT NITRITE REDUCTASE COMPLEX SUBUNIT NRFF"/>
    <property type="match status" value="1"/>
</dbReference>
<dbReference type="InterPro" id="IPR019734">
    <property type="entry name" value="TPR_rpt"/>
</dbReference>
<organism evidence="9 10">
    <name type="scientific">Limnobaculum zhutongyuii</name>
    <dbReference type="NCBI Taxonomy" id="2498113"/>
    <lineage>
        <taxon>Bacteria</taxon>
        <taxon>Pseudomonadati</taxon>
        <taxon>Pseudomonadota</taxon>
        <taxon>Gammaproteobacteria</taxon>
        <taxon>Enterobacterales</taxon>
        <taxon>Budviciaceae</taxon>
        <taxon>Limnobaculum</taxon>
    </lineage>
</organism>
<evidence type="ECO:0000313" key="9">
    <source>
        <dbReference type="EMBL" id="QBH97004.1"/>
    </source>
</evidence>
<evidence type="ECO:0000259" key="8">
    <source>
        <dbReference type="Pfam" id="PF23914"/>
    </source>
</evidence>
<keyword evidence="6" id="KW-0812">Transmembrane</keyword>
<evidence type="ECO:0000313" key="10">
    <source>
        <dbReference type="Proteomes" id="UP000293154"/>
    </source>
</evidence>
<dbReference type="InterPro" id="IPR017560">
    <property type="entry name" value="Cyt_c_biogenesis_CcmI"/>
</dbReference>
<feature type="domain" description="Cytochrome c-type biogenesis protein H TPR" evidence="8">
    <location>
        <begin position="117"/>
        <end position="270"/>
    </location>
</feature>